<dbReference type="InterPro" id="IPR036894">
    <property type="entry name" value="YbaB-like_sf"/>
</dbReference>
<dbReference type="Gene3D" id="3.30.1310.10">
    <property type="entry name" value="Nucleoid-associated protein YbaB-like domain"/>
    <property type="match status" value="1"/>
</dbReference>
<name>A0A3D9V942_THECX</name>
<dbReference type="EMBL" id="QTUC01000001">
    <property type="protein sequence ID" value="REF38037.1"/>
    <property type="molecule type" value="Genomic_DNA"/>
</dbReference>
<dbReference type="GO" id="GO:0003677">
    <property type="term" value="F:DNA binding"/>
    <property type="evidence" value="ECO:0007669"/>
    <property type="project" value="UniProtKB-KW"/>
</dbReference>
<accession>A0A3D9V942</accession>
<dbReference type="RefSeq" id="WP_115851393.1">
    <property type="nucleotide sequence ID" value="NZ_QTUC01000001.1"/>
</dbReference>
<dbReference type="InterPro" id="IPR004401">
    <property type="entry name" value="YbaB/EbfC"/>
</dbReference>
<keyword evidence="2" id="KW-1185">Reference proteome</keyword>
<gene>
    <name evidence="1" type="ORF">DFJ64_3506</name>
</gene>
<dbReference type="Proteomes" id="UP000256485">
    <property type="component" value="Unassembled WGS sequence"/>
</dbReference>
<protein>
    <submittedName>
        <fullName evidence="1">YbaB/EbfC DNA-binding family protein</fullName>
    </submittedName>
</protein>
<dbReference type="AlphaFoldDB" id="A0A3D9V942"/>
<reference evidence="1 2" key="1">
    <citation type="submission" date="2018-08" db="EMBL/GenBank/DDBJ databases">
        <title>Sequencing the genomes of 1000 actinobacteria strains.</title>
        <authorList>
            <person name="Klenk H.-P."/>
        </authorList>
    </citation>
    <scope>NUCLEOTIDE SEQUENCE [LARGE SCALE GENOMIC DNA]</scope>
    <source>
        <strain evidence="1 2">DSM 22891</strain>
    </source>
</reference>
<dbReference type="OrthoDB" id="3829223at2"/>
<evidence type="ECO:0000313" key="1">
    <source>
        <dbReference type="EMBL" id="REF38037.1"/>
    </source>
</evidence>
<keyword evidence="1" id="KW-0238">DNA-binding</keyword>
<dbReference type="Pfam" id="PF02575">
    <property type="entry name" value="YbaB_DNA_bd"/>
    <property type="match status" value="1"/>
</dbReference>
<sequence length="157" mass="17638">MFGFDDLPDFSLRDPAQIELAQRDQMGRLQELQERIKSLVGRAESEDGRISVAYSEPRGVHDLQLDPRALRMPSEDLAATIERLVNEARDDFRRQTAEVAQETFGSTMNPQNLVANLPQMEANLGEILQAAKESSNQIAQMAQRLLAAFPDRGRRDG</sequence>
<dbReference type="SUPFAM" id="SSF82607">
    <property type="entry name" value="YbaB-like"/>
    <property type="match status" value="1"/>
</dbReference>
<comment type="caution">
    <text evidence="1">The sequence shown here is derived from an EMBL/GenBank/DDBJ whole genome shotgun (WGS) entry which is preliminary data.</text>
</comment>
<organism evidence="1 2">
    <name type="scientific">Thermasporomyces composti</name>
    <dbReference type="NCBI Taxonomy" id="696763"/>
    <lineage>
        <taxon>Bacteria</taxon>
        <taxon>Bacillati</taxon>
        <taxon>Actinomycetota</taxon>
        <taxon>Actinomycetes</taxon>
        <taxon>Propionibacteriales</taxon>
        <taxon>Nocardioidaceae</taxon>
        <taxon>Thermasporomyces</taxon>
    </lineage>
</organism>
<evidence type="ECO:0000313" key="2">
    <source>
        <dbReference type="Proteomes" id="UP000256485"/>
    </source>
</evidence>
<proteinExistence type="predicted"/>